<comment type="caution">
    <text evidence="1">The sequence shown here is derived from an EMBL/GenBank/DDBJ whole genome shotgun (WGS) entry which is preliminary data.</text>
</comment>
<protein>
    <submittedName>
        <fullName evidence="1">Epoxyqueuosine reductase</fullName>
        <ecNumber evidence="1">1.17.99.6</ecNumber>
    </submittedName>
</protein>
<proteinExistence type="predicted"/>
<evidence type="ECO:0000313" key="1">
    <source>
        <dbReference type="EMBL" id="MPL89141.1"/>
    </source>
</evidence>
<dbReference type="PANTHER" id="PTHR42827:SF1">
    <property type="entry name" value="IRON-SULFUR CLUSTER-BINDING PROTEIN"/>
    <property type="match status" value="1"/>
</dbReference>
<accession>A0A644VD02</accession>
<name>A0A644VD02_9ZZZZ</name>
<sequence>MKEKIRQYALKNGAEVVGFADAGNFDEAPEGFRPRDIMPKANSVIVIGKALTLGTIQASNKVVYTAQAKAIMQSLDILALQLAFYIETLGGISVPIPADDPYFHWEEERKYGMGILSHRHAAVKAGLGKIGKNGLLLTPQYGNRITLVSILTDLVLLADSPLTEILCPPNCHRCLDACPTKALKGNGIVEQKLCRSHVSTTSDRGHELTNCWNCRLSCVSGIKK</sequence>
<organism evidence="1">
    <name type="scientific">bioreactor metagenome</name>
    <dbReference type="NCBI Taxonomy" id="1076179"/>
    <lineage>
        <taxon>unclassified sequences</taxon>
        <taxon>metagenomes</taxon>
        <taxon>ecological metagenomes</taxon>
    </lineage>
</organism>
<keyword evidence="1" id="KW-0560">Oxidoreductase</keyword>
<gene>
    <name evidence="1" type="primary">queG_17</name>
    <name evidence="1" type="ORF">SDC9_35174</name>
</gene>
<dbReference type="GO" id="GO:0052693">
    <property type="term" value="F:epoxyqueuosine reductase activity"/>
    <property type="evidence" value="ECO:0007669"/>
    <property type="project" value="UniProtKB-EC"/>
</dbReference>
<reference evidence="1" key="1">
    <citation type="submission" date="2019-08" db="EMBL/GenBank/DDBJ databases">
        <authorList>
            <person name="Kucharzyk K."/>
            <person name="Murdoch R.W."/>
            <person name="Higgins S."/>
            <person name="Loffler F."/>
        </authorList>
    </citation>
    <scope>NUCLEOTIDE SEQUENCE</scope>
</reference>
<dbReference type="PANTHER" id="PTHR42827">
    <property type="entry name" value="IRON-SULFUR CLUSTER-BINDING PROTEIN-RELATED"/>
    <property type="match status" value="1"/>
</dbReference>
<dbReference type="EC" id="1.17.99.6" evidence="1"/>
<dbReference type="AlphaFoldDB" id="A0A644VD02"/>
<dbReference type="EMBL" id="VSSQ01000273">
    <property type="protein sequence ID" value="MPL89141.1"/>
    <property type="molecule type" value="Genomic_DNA"/>
</dbReference>